<protein>
    <submittedName>
        <fullName evidence="1">Uncharacterized protein</fullName>
    </submittedName>
</protein>
<accession>A0ABR2H8Y4</accession>
<evidence type="ECO:0000313" key="2">
    <source>
        <dbReference type="Proteomes" id="UP001470230"/>
    </source>
</evidence>
<keyword evidence="2" id="KW-1185">Reference proteome</keyword>
<proteinExistence type="predicted"/>
<dbReference type="Proteomes" id="UP001470230">
    <property type="component" value="Unassembled WGS sequence"/>
</dbReference>
<dbReference type="EMBL" id="JAPFFF010000037">
    <property type="protein sequence ID" value="KAK8842679.1"/>
    <property type="molecule type" value="Genomic_DNA"/>
</dbReference>
<reference evidence="1 2" key="1">
    <citation type="submission" date="2024-04" db="EMBL/GenBank/DDBJ databases">
        <title>Tritrichomonas musculus Genome.</title>
        <authorList>
            <person name="Alves-Ferreira E."/>
            <person name="Grigg M."/>
            <person name="Lorenzi H."/>
            <person name="Galac M."/>
        </authorList>
    </citation>
    <scope>NUCLEOTIDE SEQUENCE [LARGE SCALE GENOMIC DNA]</scope>
    <source>
        <strain evidence="1 2">EAF2021</strain>
    </source>
</reference>
<sequence length="186" mass="21924">MRRKKAVQEIWPDDDASPEFIHNEVSHLESFCNFNNHQNNVESNENVRRKKKLKTIELQKFRSTDYVFQSVNNESTLPYNYPPIKHINKQIFQFDERNASVPIARFQQDGVRQTSKKLKRIVEEGFHEENYENFHFTPVRDSVAARSFKCYLKNQGIRSIDLLEEVPFDEYSLNSALDPNSAPITK</sequence>
<organism evidence="1 2">
    <name type="scientific">Tritrichomonas musculus</name>
    <dbReference type="NCBI Taxonomy" id="1915356"/>
    <lineage>
        <taxon>Eukaryota</taxon>
        <taxon>Metamonada</taxon>
        <taxon>Parabasalia</taxon>
        <taxon>Tritrichomonadida</taxon>
        <taxon>Tritrichomonadidae</taxon>
        <taxon>Tritrichomonas</taxon>
    </lineage>
</organism>
<gene>
    <name evidence="1" type="ORF">M9Y10_025539</name>
</gene>
<name>A0ABR2H8Y4_9EUKA</name>
<evidence type="ECO:0000313" key="1">
    <source>
        <dbReference type="EMBL" id="KAK8842679.1"/>
    </source>
</evidence>
<comment type="caution">
    <text evidence="1">The sequence shown here is derived from an EMBL/GenBank/DDBJ whole genome shotgun (WGS) entry which is preliminary data.</text>
</comment>